<sequence length="201" mass="22500">MLFSSLFVLLLGISLTYSQNKTSLKAVKAATWVLGNTANPSQLEPAGEDLDGNLYVARTMINGNWVPGMGYYRGRTFYAKVAFMENEVESADCQTLMRGGTRWVPQDTNKKVPSDAVIGGTDPKTNEATYICRAFILEEGQPWLMIGKFFESYYMVSQVNIISKFWSTIIEQQLEAVLTICNSGFTCFTSRLLLEMTKSTF</sequence>
<proteinExistence type="predicted"/>
<keyword evidence="1" id="KW-0732">Signal</keyword>
<feature type="chain" id="PRO_5008904270" evidence="1">
    <location>
        <begin position="19"/>
        <end position="201"/>
    </location>
</feature>
<keyword evidence="3" id="KW-1185">Reference proteome</keyword>
<comment type="caution">
    <text evidence="2">The sequence shown here is derived from an EMBL/GenBank/DDBJ whole genome shotgun (WGS) entry which is preliminary data.</text>
</comment>
<dbReference type="AlphaFoldDB" id="A0A1D2MMG2"/>
<organism evidence="2 3">
    <name type="scientific">Orchesella cincta</name>
    <name type="common">Springtail</name>
    <name type="synonym">Podura cincta</name>
    <dbReference type="NCBI Taxonomy" id="48709"/>
    <lineage>
        <taxon>Eukaryota</taxon>
        <taxon>Metazoa</taxon>
        <taxon>Ecdysozoa</taxon>
        <taxon>Arthropoda</taxon>
        <taxon>Hexapoda</taxon>
        <taxon>Collembola</taxon>
        <taxon>Entomobryomorpha</taxon>
        <taxon>Entomobryoidea</taxon>
        <taxon>Orchesellidae</taxon>
        <taxon>Orchesellinae</taxon>
        <taxon>Orchesella</taxon>
    </lineage>
</organism>
<dbReference type="Pfam" id="PF11901">
    <property type="entry name" value="DM9"/>
    <property type="match status" value="1"/>
</dbReference>
<dbReference type="Proteomes" id="UP000094527">
    <property type="component" value="Unassembled WGS sequence"/>
</dbReference>
<accession>A0A1D2MMG2</accession>
<gene>
    <name evidence="2" type="ORF">Ocin01_12541</name>
</gene>
<dbReference type="EMBL" id="LJIJ01000853">
    <property type="protein sequence ID" value="ODM94138.1"/>
    <property type="molecule type" value="Genomic_DNA"/>
</dbReference>
<evidence type="ECO:0000256" key="1">
    <source>
        <dbReference type="SAM" id="SignalP"/>
    </source>
</evidence>
<dbReference type="PANTHER" id="PTHR31649:SF1">
    <property type="entry name" value="FARNESOIC ACID O-METHYL TRANSFERASE DOMAIN-CONTAINING PROTEIN"/>
    <property type="match status" value="1"/>
</dbReference>
<dbReference type="InterPro" id="IPR006616">
    <property type="entry name" value="DM9_repeat"/>
</dbReference>
<evidence type="ECO:0000313" key="2">
    <source>
        <dbReference type="EMBL" id="ODM94138.1"/>
    </source>
</evidence>
<evidence type="ECO:0000313" key="3">
    <source>
        <dbReference type="Proteomes" id="UP000094527"/>
    </source>
</evidence>
<reference evidence="2 3" key="1">
    <citation type="journal article" date="2016" name="Genome Biol. Evol.">
        <title>Gene Family Evolution Reflects Adaptation to Soil Environmental Stressors in the Genome of the Collembolan Orchesella cincta.</title>
        <authorList>
            <person name="Faddeeva-Vakhrusheva A."/>
            <person name="Derks M.F."/>
            <person name="Anvar S.Y."/>
            <person name="Agamennone V."/>
            <person name="Suring W."/>
            <person name="Smit S."/>
            <person name="van Straalen N.M."/>
            <person name="Roelofs D."/>
        </authorList>
    </citation>
    <scope>NUCLEOTIDE SEQUENCE [LARGE SCALE GENOMIC DNA]</scope>
    <source>
        <tissue evidence="2">Mixed pool</tissue>
    </source>
</reference>
<protein>
    <submittedName>
        <fullName evidence="2">Uncharacterized protein</fullName>
    </submittedName>
</protein>
<name>A0A1D2MMG2_ORCCI</name>
<dbReference type="PANTHER" id="PTHR31649">
    <property type="entry name" value="AGAP009604-PA"/>
    <property type="match status" value="1"/>
</dbReference>
<feature type="signal peptide" evidence="1">
    <location>
        <begin position="1"/>
        <end position="18"/>
    </location>
</feature>